<name>A0ABY7CWG4_9BASI</name>
<feature type="compositionally biased region" description="Polar residues" evidence="1">
    <location>
        <begin position="9"/>
        <end position="24"/>
    </location>
</feature>
<evidence type="ECO:0000313" key="2">
    <source>
        <dbReference type="EMBL" id="WAQ89616.1"/>
    </source>
</evidence>
<dbReference type="RefSeq" id="XP_053025171.1">
    <property type="nucleotide sequence ID" value="XM_053161201.1"/>
</dbReference>
<proteinExistence type="predicted"/>
<dbReference type="Proteomes" id="UP001164743">
    <property type="component" value="Chromosome 11A"/>
</dbReference>
<organism evidence="2 3">
    <name type="scientific">Puccinia triticina</name>
    <dbReference type="NCBI Taxonomy" id="208348"/>
    <lineage>
        <taxon>Eukaryota</taxon>
        <taxon>Fungi</taxon>
        <taxon>Dikarya</taxon>
        <taxon>Basidiomycota</taxon>
        <taxon>Pucciniomycotina</taxon>
        <taxon>Pucciniomycetes</taxon>
        <taxon>Pucciniales</taxon>
        <taxon>Pucciniaceae</taxon>
        <taxon>Puccinia</taxon>
    </lineage>
</organism>
<feature type="region of interest" description="Disordered" evidence="1">
    <location>
        <begin position="1"/>
        <end position="24"/>
    </location>
</feature>
<accession>A0ABY7CWG4</accession>
<gene>
    <name evidence="2" type="ORF">PtA15_11A306</name>
</gene>
<feature type="region of interest" description="Disordered" evidence="1">
    <location>
        <begin position="147"/>
        <end position="169"/>
    </location>
</feature>
<sequence length="169" mass="18978">MYSDPPDWTSCTPQTQAQPQKKSRFPNTVTLDDHRLTRARPLQNLARIDSRSNGANRRTTRALALSTVTTRKALTRMKLMANSISQRRAQTGVFFSRFTLFKDFGRPPPIGLVQDNMRAWICLITLLGEITLLTSVTNAIPLGNVSTSYPQPPRHQDQFGSAPASYRNC</sequence>
<dbReference type="GeneID" id="77802096"/>
<evidence type="ECO:0000256" key="1">
    <source>
        <dbReference type="SAM" id="MobiDB-lite"/>
    </source>
</evidence>
<reference evidence="2" key="1">
    <citation type="submission" date="2022-10" db="EMBL/GenBank/DDBJ databases">
        <title>Puccinia triticina Genome sequencing and assembly.</title>
        <authorList>
            <person name="Li C."/>
        </authorList>
    </citation>
    <scope>NUCLEOTIDE SEQUENCE</scope>
    <source>
        <strain evidence="2">Pt15</strain>
    </source>
</reference>
<protein>
    <submittedName>
        <fullName evidence="2">Uncharacterized protein</fullName>
    </submittedName>
</protein>
<dbReference type="EMBL" id="CP110431">
    <property type="protein sequence ID" value="WAQ89616.1"/>
    <property type="molecule type" value="Genomic_DNA"/>
</dbReference>
<evidence type="ECO:0000313" key="3">
    <source>
        <dbReference type="Proteomes" id="UP001164743"/>
    </source>
</evidence>
<keyword evidence="3" id="KW-1185">Reference proteome</keyword>